<dbReference type="Pfam" id="PF01012">
    <property type="entry name" value="ETF"/>
    <property type="match status" value="1"/>
</dbReference>
<dbReference type="SMART" id="SM00893">
    <property type="entry name" value="ETF"/>
    <property type="match status" value="1"/>
</dbReference>
<dbReference type="Gene3D" id="3.40.50.620">
    <property type="entry name" value="HUPs"/>
    <property type="match status" value="1"/>
</dbReference>
<dbReference type="OrthoDB" id="6635at2157"/>
<evidence type="ECO:0000313" key="3">
    <source>
        <dbReference type="Proteomes" id="UP000321408"/>
    </source>
</evidence>
<dbReference type="RefSeq" id="WP_147664486.1">
    <property type="nucleotide sequence ID" value="NZ_CP042905.2"/>
</dbReference>
<dbReference type="InterPro" id="IPR033948">
    <property type="entry name" value="ETF_beta_N"/>
</dbReference>
<protein>
    <submittedName>
        <fullName evidence="2">Electron transfer flavoprotein subunit beta</fullName>
    </submittedName>
</protein>
<dbReference type="AlphaFoldDB" id="A0A5B9DFZ6"/>
<evidence type="ECO:0000259" key="1">
    <source>
        <dbReference type="SMART" id="SM00893"/>
    </source>
</evidence>
<proteinExistence type="predicted"/>
<sequence length="261" mass="28313">MRYIVCVKQVPDTNDVKIDPETNTLVREGVPSILNPFDQFALEEAIKMKKDGDEIIAISMGPPQAKKALMKCLALGADKAILLSDRAFAGADTWATAITLATAIKKIGKFDVIFAGLQAIDGDTAQVGPEIAGQLGIPQITYVEEVLKIEGKRLEAKTVTDDGYNIVEAKLPVLIAGITPSSFEPSNPAMRAILMAKKKPLETWTVADFDVDKENFGLEGSLTQVIKVYPPPINEKGVIYADEPEIAVKNLFDKLSEDLVI</sequence>
<dbReference type="GeneID" id="41331404"/>
<accession>A0A5B9DFZ6</accession>
<dbReference type="PIRSF" id="PIRSF000090">
    <property type="entry name" value="Beta-ETF"/>
    <property type="match status" value="1"/>
</dbReference>
<dbReference type="Proteomes" id="UP000321408">
    <property type="component" value="Chromosome"/>
</dbReference>
<dbReference type="InterPro" id="IPR014729">
    <property type="entry name" value="Rossmann-like_a/b/a_fold"/>
</dbReference>
<dbReference type="PANTHER" id="PTHR21294">
    <property type="entry name" value="ELECTRON TRANSFER FLAVOPROTEIN BETA-SUBUNIT"/>
    <property type="match status" value="1"/>
</dbReference>
<dbReference type="EMBL" id="CP042905">
    <property type="protein sequence ID" value="QEE17597.1"/>
    <property type="molecule type" value="Genomic_DNA"/>
</dbReference>
<organism evidence="2 3">
    <name type="scientific">Promethearchaeum syntrophicum</name>
    <dbReference type="NCBI Taxonomy" id="2594042"/>
    <lineage>
        <taxon>Archaea</taxon>
        <taxon>Promethearchaeati</taxon>
        <taxon>Promethearchaeota</taxon>
        <taxon>Promethearchaeia</taxon>
        <taxon>Promethearchaeales</taxon>
        <taxon>Promethearchaeaceae</taxon>
        <taxon>Promethearchaeum</taxon>
    </lineage>
</organism>
<reference evidence="2 3" key="1">
    <citation type="journal article" date="2020" name="Nature">
        <title>Isolation of an archaeon at the prokaryote-eukaryote interface.</title>
        <authorList>
            <person name="Imachi H."/>
            <person name="Nobu M.K."/>
            <person name="Nakahara N."/>
            <person name="Morono Y."/>
            <person name="Ogawara M."/>
            <person name="Takaki Y."/>
            <person name="Takano Y."/>
            <person name="Uematsu K."/>
            <person name="Ikuta T."/>
            <person name="Ito M."/>
            <person name="Matsui Y."/>
            <person name="Miyazaki M."/>
            <person name="Murata K."/>
            <person name="Saito Y."/>
            <person name="Sakai S."/>
            <person name="Song C."/>
            <person name="Tasumi E."/>
            <person name="Yamanaka Y."/>
            <person name="Yamaguchi T."/>
            <person name="Kamagata Y."/>
            <person name="Tamaki H."/>
            <person name="Takai K."/>
        </authorList>
    </citation>
    <scope>NUCLEOTIDE SEQUENCE [LARGE SCALE GENOMIC DNA]</scope>
    <source>
        <strain evidence="2 3">MK-D1</strain>
    </source>
</reference>
<gene>
    <name evidence="2" type="ORF">DSAG12_03434</name>
</gene>
<name>A0A5B9DFZ6_9ARCH</name>
<dbReference type="InterPro" id="IPR014730">
    <property type="entry name" value="ETF_a/b_N"/>
</dbReference>
<dbReference type="PANTHER" id="PTHR21294:SF17">
    <property type="entry name" value="PROTEIN FIXA"/>
    <property type="match status" value="1"/>
</dbReference>
<keyword evidence="3" id="KW-1185">Reference proteome</keyword>
<dbReference type="KEGG" id="psyt:DSAG12_03434"/>
<dbReference type="InterPro" id="IPR012255">
    <property type="entry name" value="ETF_b"/>
</dbReference>
<evidence type="ECO:0000313" key="2">
    <source>
        <dbReference type="EMBL" id="QEE17597.1"/>
    </source>
</evidence>
<feature type="domain" description="Electron transfer flavoprotein alpha/beta-subunit N-terminal" evidence="1">
    <location>
        <begin position="22"/>
        <end position="213"/>
    </location>
</feature>
<dbReference type="CDD" id="cd01714">
    <property type="entry name" value="ETF_beta"/>
    <property type="match status" value="1"/>
</dbReference>
<reference evidence="2 3" key="2">
    <citation type="journal article" date="2024" name="Int. J. Syst. Evol. Microbiol.">
        <title>Promethearchaeum syntrophicum gen. nov., sp. nov., an anaerobic, obligately syntrophic archaeon, the first isolate of the lineage 'Asgard' archaea, and proposal of the new archaeal phylum Promethearchaeota phyl. nov. and kingdom Promethearchaeati regn. nov.</title>
        <authorList>
            <person name="Imachi H."/>
            <person name="Nobu M.K."/>
            <person name="Kato S."/>
            <person name="Takaki Y."/>
            <person name="Miyazaki M."/>
            <person name="Miyata M."/>
            <person name="Ogawara M."/>
            <person name="Saito Y."/>
            <person name="Sakai S."/>
            <person name="Tahara Y.O."/>
            <person name="Takano Y."/>
            <person name="Tasumi E."/>
            <person name="Uematsu K."/>
            <person name="Yoshimura T."/>
            <person name="Itoh T."/>
            <person name="Ohkuma M."/>
            <person name="Takai K."/>
        </authorList>
    </citation>
    <scope>NUCLEOTIDE SEQUENCE [LARGE SCALE GENOMIC DNA]</scope>
    <source>
        <strain evidence="2 3">MK-D1</strain>
    </source>
</reference>
<dbReference type="SUPFAM" id="SSF52402">
    <property type="entry name" value="Adenine nucleotide alpha hydrolases-like"/>
    <property type="match status" value="1"/>
</dbReference>
<dbReference type="GO" id="GO:0009055">
    <property type="term" value="F:electron transfer activity"/>
    <property type="evidence" value="ECO:0007669"/>
    <property type="project" value="InterPro"/>
</dbReference>